<reference evidence="10 11" key="1">
    <citation type="journal article" date="2020" name="Nat. Food">
        <title>A phased Vanilla planifolia genome enables genetic improvement of flavour and production.</title>
        <authorList>
            <person name="Hasing T."/>
            <person name="Tang H."/>
            <person name="Brym M."/>
            <person name="Khazi F."/>
            <person name="Huang T."/>
            <person name="Chambers A.H."/>
        </authorList>
    </citation>
    <scope>NUCLEOTIDE SEQUENCE [LARGE SCALE GENOMIC DNA]</scope>
    <source>
        <tissue evidence="10">Leaf</tissue>
    </source>
</reference>
<name>A0A835Q4Z5_VANPL</name>
<dbReference type="InterPro" id="IPR002123">
    <property type="entry name" value="Plipid/glycerol_acylTrfase"/>
</dbReference>
<dbReference type="Proteomes" id="UP000639772">
    <property type="component" value="Chromosome 10"/>
</dbReference>
<dbReference type="PANTHER" id="PTHR15486:SF96">
    <property type="entry name" value="LIPID DROPLET-REGULATING VLDL ASSEMBLY FACTOR AUP1"/>
    <property type="match status" value="1"/>
</dbReference>
<comment type="subcellular location">
    <subcellularLocation>
        <location evidence="1">Membrane</location>
        <topology evidence="1">Multi-pass membrane protein</topology>
    </subcellularLocation>
</comment>
<feature type="compositionally biased region" description="Polar residues" evidence="7">
    <location>
        <begin position="770"/>
        <end position="780"/>
    </location>
</feature>
<evidence type="ECO:0000256" key="3">
    <source>
        <dbReference type="ARBA" id="ARBA00022679"/>
    </source>
</evidence>
<feature type="compositionally biased region" description="Basic and acidic residues" evidence="7">
    <location>
        <begin position="781"/>
        <end position="800"/>
    </location>
</feature>
<evidence type="ECO:0000256" key="5">
    <source>
        <dbReference type="ARBA" id="ARBA00022989"/>
    </source>
</evidence>
<dbReference type="AlphaFoldDB" id="A0A835Q4Z5"/>
<keyword evidence="4 8" id="KW-0812">Transmembrane</keyword>
<dbReference type="Gene3D" id="1.20.1440.100">
    <property type="entry name" value="SG protein - dephosphorylation function"/>
    <property type="match status" value="1"/>
</dbReference>
<evidence type="ECO:0000256" key="6">
    <source>
        <dbReference type="ARBA" id="ARBA00023136"/>
    </source>
</evidence>
<dbReference type="InterPro" id="IPR023214">
    <property type="entry name" value="HAD_sf"/>
</dbReference>
<dbReference type="Pfam" id="PF01553">
    <property type="entry name" value="Acyltransferase"/>
    <property type="match status" value="1"/>
</dbReference>
<proteinExistence type="inferred from homology"/>
<evidence type="ECO:0000256" key="2">
    <source>
        <dbReference type="ARBA" id="ARBA00007937"/>
    </source>
</evidence>
<sequence length="870" mass="96817">MAERSEPFFFPTISSCSSDNRQTHTVVTELDGGLLHEESSFPYFVLVAFETGGLFRLLVLLLLTPLALLLRYLFSESACVRVLVFASLAGVKLSSINSVAGAVLQPKFYASEVRADAWRVFSACGRRCVVTASPRVMVEPFAREYLGADVVVGSELGVYKGRTTGEMLGESTAPDIGGLCSARKAGKERIRRRRRPPPPAIVFHDGRLVQKPTTLRALLTVVWFPIGFLLACLRIAAGSLLPMPFVAPALRLLGVRIHVKGNPPSASSSGFLFVCSHRTLLDPIFLSAALRRPVPTLTYSVSRLSELLSPITTVRLSRNRATDAATICRLLASGDLAICPEGTTCREPFLLRFSSLFAELTDDIVPWRWRTGWECSTVTFLEKLPKALTCGAGRPSHEVANHVQRLIAGILCYECTSLTRRDKYRALAGNDGTVAEKHGVDLSLFAFFSSSSYTKKSISHVNIALVHAPLALLQGIGYNSCALVLELSINRKREKKRRCERMEASRGRGGGGGGGGGEVRKLHIVYFLSRNGKSEQPHLIRVHHLSRGGVYLRDVKLWLSELRGGDMPESFAWSYKRKYRAGYVWQDLMDDDLITPISDNEYMLKGSLLPLKNKTTEDLFYLNEQSTQSKEQYPEEDIEDGCTTNMHKTKHETLQIDNTISPKPPSDADQESPVMGTSPSRPDCRTRQTAVFKIDSWREEMKRAEQQRCNEIVVRRKGSRTKGAGCSKVGGDPASHRRAFKILRNLLKCRRVDIKESALRDTREQDGMIPQSNHRNGGNNSDRKSWERKGSDGWRKEGERVSSAMYKPVAEPNCSQCGRPFKPEKLHSHMRSCKALKEKARSRNFNREKVTEQSESASKPGVPKVTVTAL</sequence>
<evidence type="ECO:0000313" key="11">
    <source>
        <dbReference type="Proteomes" id="UP000639772"/>
    </source>
</evidence>
<keyword evidence="5 8" id="KW-1133">Transmembrane helix</keyword>
<dbReference type="GO" id="GO:0016020">
    <property type="term" value="C:membrane"/>
    <property type="evidence" value="ECO:0007669"/>
    <property type="project" value="UniProtKB-SubCell"/>
</dbReference>
<dbReference type="SMART" id="SM00563">
    <property type="entry name" value="PlsC"/>
    <property type="match status" value="1"/>
</dbReference>
<evidence type="ECO:0000313" key="10">
    <source>
        <dbReference type="EMBL" id="KAG0465769.1"/>
    </source>
</evidence>
<dbReference type="InterPro" id="IPR056462">
    <property type="entry name" value="HAD_RAM2/GPAT1-8"/>
</dbReference>
<evidence type="ECO:0000256" key="7">
    <source>
        <dbReference type="SAM" id="MobiDB-lite"/>
    </source>
</evidence>
<feature type="domain" description="Phospholipid/glycerol acyltransferase" evidence="9">
    <location>
        <begin position="271"/>
        <end position="372"/>
    </location>
</feature>
<comment type="caution">
    <text evidence="10">The sequence shown here is derived from an EMBL/GenBank/DDBJ whole genome shotgun (WGS) entry which is preliminary data.</text>
</comment>
<gene>
    <name evidence="10" type="ORF">HPP92_019933</name>
</gene>
<feature type="compositionally biased region" description="Basic and acidic residues" evidence="7">
    <location>
        <begin position="835"/>
        <end position="852"/>
    </location>
</feature>
<feature type="region of interest" description="Disordered" evidence="7">
    <location>
        <begin position="657"/>
        <end position="685"/>
    </location>
</feature>
<protein>
    <recommendedName>
        <fullName evidence="9">Phospholipid/glycerol acyltransferase domain-containing protein</fullName>
    </recommendedName>
</protein>
<dbReference type="Gene3D" id="3.40.50.1000">
    <property type="entry name" value="HAD superfamily/HAD-like"/>
    <property type="match status" value="1"/>
</dbReference>
<evidence type="ECO:0000256" key="1">
    <source>
        <dbReference type="ARBA" id="ARBA00004141"/>
    </source>
</evidence>
<feature type="transmembrane region" description="Helical" evidence="8">
    <location>
        <begin position="54"/>
        <end position="74"/>
    </location>
</feature>
<dbReference type="GO" id="GO:0090447">
    <property type="term" value="F:glycerol-3-phosphate 2-O-acyltransferase activity"/>
    <property type="evidence" value="ECO:0007669"/>
    <property type="project" value="TreeGrafter"/>
</dbReference>
<dbReference type="EMBL" id="JADCNM010000010">
    <property type="protein sequence ID" value="KAG0465769.1"/>
    <property type="molecule type" value="Genomic_DNA"/>
</dbReference>
<dbReference type="GO" id="GO:0010143">
    <property type="term" value="P:cutin biosynthetic process"/>
    <property type="evidence" value="ECO:0007669"/>
    <property type="project" value="TreeGrafter"/>
</dbReference>
<feature type="region of interest" description="Disordered" evidence="7">
    <location>
        <begin position="760"/>
        <end position="870"/>
    </location>
</feature>
<accession>A0A835Q4Z5</accession>
<dbReference type="CDD" id="cd06551">
    <property type="entry name" value="LPLAT"/>
    <property type="match status" value="1"/>
</dbReference>
<feature type="transmembrane region" description="Helical" evidence="8">
    <location>
        <begin position="217"/>
        <end position="237"/>
    </location>
</feature>
<evidence type="ECO:0000256" key="8">
    <source>
        <dbReference type="SAM" id="Phobius"/>
    </source>
</evidence>
<dbReference type="Pfam" id="PF23270">
    <property type="entry name" value="HAD_RAM2_N"/>
    <property type="match status" value="1"/>
</dbReference>
<dbReference type="PANTHER" id="PTHR15486">
    <property type="entry name" value="ANCIENT UBIQUITOUS PROTEIN"/>
    <property type="match status" value="1"/>
</dbReference>
<comment type="similarity">
    <text evidence="2">Belongs to the GPAT/DAPAT family.</text>
</comment>
<dbReference type="Pfam" id="PF06136">
    <property type="entry name" value="SOK"/>
    <property type="match status" value="1"/>
</dbReference>
<dbReference type="SUPFAM" id="SSF69593">
    <property type="entry name" value="Glycerol-3-phosphate (1)-acyltransferase"/>
    <property type="match status" value="1"/>
</dbReference>
<dbReference type="OrthoDB" id="1854593at2759"/>
<evidence type="ECO:0000256" key="4">
    <source>
        <dbReference type="ARBA" id="ARBA00022692"/>
    </source>
</evidence>
<dbReference type="InterPro" id="IPR048351">
    <property type="entry name" value="SOK_DIX"/>
</dbReference>
<keyword evidence="6 8" id="KW-0472">Membrane</keyword>
<organism evidence="10 11">
    <name type="scientific">Vanilla planifolia</name>
    <name type="common">Vanilla</name>
    <dbReference type="NCBI Taxonomy" id="51239"/>
    <lineage>
        <taxon>Eukaryota</taxon>
        <taxon>Viridiplantae</taxon>
        <taxon>Streptophyta</taxon>
        <taxon>Embryophyta</taxon>
        <taxon>Tracheophyta</taxon>
        <taxon>Spermatophyta</taxon>
        <taxon>Magnoliopsida</taxon>
        <taxon>Liliopsida</taxon>
        <taxon>Asparagales</taxon>
        <taxon>Orchidaceae</taxon>
        <taxon>Vanilloideae</taxon>
        <taxon>Vanilleae</taxon>
        <taxon>Vanilla</taxon>
    </lineage>
</organism>
<keyword evidence="3" id="KW-0808">Transferase</keyword>
<evidence type="ECO:0000259" key="9">
    <source>
        <dbReference type="SMART" id="SM00563"/>
    </source>
</evidence>
<dbReference type="GO" id="GO:0016791">
    <property type="term" value="F:phosphatase activity"/>
    <property type="evidence" value="ECO:0007669"/>
    <property type="project" value="TreeGrafter"/>
</dbReference>